<evidence type="ECO:0000313" key="2">
    <source>
        <dbReference type="EMBL" id="MDP4535708.1"/>
    </source>
</evidence>
<comment type="caution">
    <text evidence="2">The sequence shown here is derived from an EMBL/GenBank/DDBJ whole genome shotgun (WGS) entry which is preliminary data.</text>
</comment>
<evidence type="ECO:0000259" key="1">
    <source>
        <dbReference type="Pfam" id="PF00174"/>
    </source>
</evidence>
<gene>
    <name evidence="2" type="ORF">Q3O60_05875</name>
</gene>
<dbReference type="RefSeq" id="WP_305892971.1">
    <property type="nucleotide sequence ID" value="NZ_JAUZVZ010000006.1"/>
</dbReference>
<accession>A0ABT9GXF8</accession>
<reference evidence="2 3" key="1">
    <citation type="submission" date="2023-08" db="EMBL/GenBank/DDBJ databases">
        <authorList>
            <person name="Joshi A."/>
            <person name="Thite S."/>
        </authorList>
    </citation>
    <scope>NUCLEOTIDE SEQUENCE [LARGE SCALE GENOMIC DNA]</scope>
    <source>
        <strain evidence="2 3">AC40</strain>
    </source>
</reference>
<proteinExistence type="predicted"/>
<protein>
    <submittedName>
        <fullName evidence="2">Molybdopterin-dependent oxidoreductase</fullName>
    </submittedName>
</protein>
<dbReference type="InterPro" id="IPR036374">
    <property type="entry name" value="OxRdtase_Mopterin-bd_sf"/>
</dbReference>
<name>A0ABT9GXF8_9GAMM</name>
<sequence length="148" mass="16896">MITHLLLMAQAIASEPVILNVHYGDQQQALTLTDLDAMPQQQASFQAAWGPKGQWQGVYLHQLLQHYELQGFQDIRLNALNEYRIRLTQQDIEQGQPILATRFNGEPIPLEKNGPIILIWPQQAEQVLIGTAPLVLWIWSLSEIRVRP</sequence>
<dbReference type="EMBL" id="JAUZVZ010000006">
    <property type="protein sequence ID" value="MDP4535708.1"/>
    <property type="molecule type" value="Genomic_DNA"/>
</dbReference>
<dbReference type="Pfam" id="PF00174">
    <property type="entry name" value="Oxidored_molyb"/>
    <property type="match status" value="1"/>
</dbReference>
<dbReference type="SUPFAM" id="SSF56524">
    <property type="entry name" value="Oxidoreductase molybdopterin-binding domain"/>
    <property type="match status" value="1"/>
</dbReference>
<feature type="domain" description="Oxidoreductase molybdopterin-binding" evidence="1">
    <location>
        <begin position="50"/>
        <end position="123"/>
    </location>
</feature>
<dbReference type="Proteomes" id="UP001231616">
    <property type="component" value="Unassembled WGS sequence"/>
</dbReference>
<keyword evidence="3" id="KW-1185">Reference proteome</keyword>
<dbReference type="Gene3D" id="3.90.420.10">
    <property type="entry name" value="Oxidoreductase, molybdopterin-binding domain"/>
    <property type="match status" value="1"/>
</dbReference>
<dbReference type="InterPro" id="IPR000572">
    <property type="entry name" value="OxRdtase_Mopterin-bd_dom"/>
</dbReference>
<evidence type="ECO:0000313" key="3">
    <source>
        <dbReference type="Proteomes" id="UP001231616"/>
    </source>
</evidence>
<organism evidence="2 3">
    <name type="scientific">Alkalimonas collagenimarina</name>
    <dbReference type="NCBI Taxonomy" id="400390"/>
    <lineage>
        <taxon>Bacteria</taxon>
        <taxon>Pseudomonadati</taxon>
        <taxon>Pseudomonadota</taxon>
        <taxon>Gammaproteobacteria</taxon>
        <taxon>Alkalimonas</taxon>
    </lineage>
</organism>